<evidence type="ECO:0000256" key="3">
    <source>
        <dbReference type="PIRSR" id="PIRSR606689-1"/>
    </source>
</evidence>
<feature type="binding site" evidence="4">
    <location>
        <position position="20"/>
    </location>
    <ligand>
        <name>Mg(2+)</name>
        <dbReference type="ChEBI" id="CHEBI:18420"/>
    </ligand>
</feature>
<dbReference type="Pfam" id="PF00025">
    <property type="entry name" value="Arf"/>
    <property type="match status" value="1"/>
</dbReference>
<feature type="binding site" evidence="3">
    <location>
        <position position="59"/>
    </location>
    <ligand>
        <name>GTP</name>
        <dbReference type="ChEBI" id="CHEBI:37565"/>
    </ligand>
</feature>
<evidence type="ECO:0000256" key="4">
    <source>
        <dbReference type="PIRSR" id="PIRSR606689-2"/>
    </source>
</evidence>
<dbReference type="GO" id="GO:0046872">
    <property type="term" value="F:metal ion binding"/>
    <property type="evidence" value="ECO:0007669"/>
    <property type="project" value="UniProtKB-KW"/>
</dbReference>
<keyword evidence="4" id="KW-0460">Magnesium</keyword>
<accession>B0WQT8</accession>
<dbReference type="EMBL" id="DS232045">
    <property type="protein sequence ID" value="EDS33018.1"/>
    <property type="molecule type" value="Genomic_DNA"/>
</dbReference>
<dbReference type="STRING" id="7176.B0WQT8"/>
<dbReference type="EnsemblMetazoa" id="CPIJ009757-RA">
    <property type="protein sequence ID" value="CPIJ009757-PA"/>
    <property type="gene ID" value="CPIJ009757"/>
</dbReference>
<dbReference type="Proteomes" id="UP000002320">
    <property type="component" value="Unassembled WGS sequence"/>
</dbReference>
<protein>
    <submittedName>
        <fullName evidence="5">ADP-ribosylation factor</fullName>
    </submittedName>
</protein>
<dbReference type="InterPro" id="IPR027417">
    <property type="entry name" value="P-loop_NTPase"/>
</dbReference>
<evidence type="ECO:0000313" key="7">
    <source>
        <dbReference type="Proteomes" id="UP000002320"/>
    </source>
</evidence>
<reference evidence="6" key="2">
    <citation type="submission" date="2021-02" db="UniProtKB">
        <authorList>
            <consortium name="EnsemblMetazoa"/>
        </authorList>
    </citation>
    <scope>IDENTIFICATION</scope>
    <source>
        <strain evidence="6">JHB</strain>
    </source>
</reference>
<dbReference type="Gene3D" id="3.40.50.300">
    <property type="entry name" value="P-loop containing nucleotide triphosphate hydrolases"/>
    <property type="match status" value="1"/>
</dbReference>
<evidence type="ECO:0000256" key="2">
    <source>
        <dbReference type="ARBA" id="ARBA00023134"/>
    </source>
</evidence>
<keyword evidence="1 3" id="KW-0547">Nucleotide-binding</keyword>
<dbReference type="InterPro" id="IPR006689">
    <property type="entry name" value="Small_GTPase_ARF/SAR"/>
</dbReference>
<sequence>MTSCELVDILIVGLESTGKTELAYKICGEIRNEYLKTKGCRVFNTNSDGTNIRITEVGGAAEFLDIWKYYFLDSSRFSFRDTRPKTAPPTTMLSENGSYLTRRPSATISTKSGQSHATDLGIETVVVVTNRTHEDLTVEDLSLTLQHVELNKTANGVA</sequence>
<gene>
    <name evidence="6" type="primary">6041873</name>
    <name evidence="5" type="ORF">CpipJ_CPIJ009757</name>
</gene>
<name>B0WQT8_CULQU</name>
<dbReference type="eggNOG" id="KOG0076">
    <property type="taxonomic scope" value="Eukaryota"/>
</dbReference>
<organism>
    <name type="scientific">Culex quinquefasciatus</name>
    <name type="common">Southern house mosquito</name>
    <name type="synonym">Culex pungens</name>
    <dbReference type="NCBI Taxonomy" id="7176"/>
    <lineage>
        <taxon>Eukaryota</taxon>
        <taxon>Metazoa</taxon>
        <taxon>Ecdysozoa</taxon>
        <taxon>Arthropoda</taxon>
        <taxon>Hexapoda</taxon>
        <taxon>Insecta</taxon>
        <taxon>Pterygota</taxon>
        <taxon>Neoptera</taxon>
        <taxon>Endopterygota</taxon>
        <taxon>Diptera</taxon>
        <taxon>Nematocera</taxon>
        <taxon>Culicoidea</taxon>
        <taxon>Culicidae</taxon>
        <taxon>Culicinae</taxon>
        <taxon>Culicini</taxon>
        <taxon>Culex</taxon>
        <taxon>Culex</taxon>
    </lineage>
</organism>
<reference evidence="5" key="1">
    <citation type="submission" date="2007-03" db="EMBL/GenBank/DDBJ databases">
        <title>Annotation of Culex pipiens quinquefasciatus.</title>
        <authorList>
            <consortium name="The Broad Institute Genome Sequencing Platform"/>
            <person name="Atkinson P.W."/>
            <person name="Hemingway J."/>
            <person name="Christensen B.M."/>
            <person name="Higgs S."/>
            <person name="Kodira C."/>
            <person name="Hannick L."/>
            <person name="Megy K."/>
            <person name="O'Leary S."/>
            <person name="Pearson M."/>
            <person name="Haas B.J."/>
            <person name="Mauceli E."/>
            <person name="Wortman J.R."/>
            <person name="Lee N.H."/>
            <person name="Guigo R."/>
            <person name="Stanke M."/>
            <person name="Alvarado L."/>
            <person name="Amedeo P."/>
            <person name="Antoine C.H."/>
            <person name="Arensburger P."/>
            <person name="Bidwell S.L."/>
            <person name="Crawford M."/>
            <person name="Camaro F."/>
            <person name="Devon K."/>
            <person name="Engels R."/>
            <person name="Hammond M."/>
            <person name="Howarth C."/>
            <person name="Koehrsen M."/>
            <person name="Lawson D."/>
            <person name="Montgomery P."/>
            <person name="Nene V."/>
            <person name="Nusbaum C."/>
            <person name="Puiu D."/>
            <person name="Romero-Severson J."/>
            <person name="Severson D.W."/>
            <person name="Shumway M."/>
            <person name="Sisk P."/>
            <person name="Stolte C."/>
            <person name="Zeng Q."/>
            <person name="Eisenstadt E."/>
            <person name="Fraser-Liggett C."/>
            <person name="Strausberg R."/>
            <person name="Galagan J."/>
            <person name="Birren B."/>
            <person name="Collins F.H."/>
        </authorList>
    </citation>
    <scope>NUCLEOTIDE SEQUENCE [LARGE SCALE GENOMIC DNA]</scope>
    <source>
        <strain evidence="5">JHB</strain>
    </source>
</reference>
<dbReference type="InParanoid" id="B0WQT8"/>
<proteinExistence type="predicted"/>
<dbReference type="SUPFAM" id="SSF52540">
    <property type="entry name" value="P-loop containing nucleoside triphosphate hydrolases"/>
    <property type="match status" value="1"/>
</dbReference>
<dbReference type="GO" id="GO:0003924">
    <property type="term" value="F:GTPase activity"/>
    <property type="evidence" value="ECO:0007669"/>
    <property type="project" value="InterPro"/>
</dbReference>
<evidence type="ECO:0000313" key="6">
    <source>
        <dbReference type="EnsemblMetazoa" id="CPIJ009757-PA"/>
    </source>
</evidence>
<keyword evidence="4" id="KW-0479">Metal-binding</keyword>
<dbReference type="GO" id="GO:0005525">
    <property type="term" value="F:GTP binding"/>
    <property type="evidence" value="ECO:0007669"/>
    <property type="project" value="UniProtKB-KW"/>
</dbReference>
<dbReference type="KEGG" id="cqu:CpipJ_CPIJ009757"/>
<evidence type="ECO:0000313" key="5">
    <source>
        <dbReference type="EMBL" id="EDS33018.1"/>
    </source>
</evidence>
<feature type="binding site" evidence="3">
    <location>
        <begin position="13"/>
        <end position="20"/>
    </location>
    <ligand>
        <name>GTP</name>
        <dbReference type="ChEBI" id="CHEBI:37565"/>
    </ligand>
</feature>
<dbReference type="HOGENOM" id="CLU_1671064_0_0_1"/>
<keyword evidence="7" id="KW-1185">Reference proteome</keyword>
<dbReference type="VEuPathDB" id="VectorBase:CPIJ009757"/>
<dbReference type="VEuPathDB" id="VectorBase:CQUJHB004752"/>
<keyword evidence="2 3" id="KW-0342">GTP-binding</keyword>
<dbReference type="AlphaFoldDB" id="B0WQT8"/>
<dbReference type="OrthoDB" id="14717at2759"/>
<feature type="binding site" evidence="4">
    <location>
        <position position="37"/>
    </location>
    <ligand>
        <name>Mg(2+)</name>
        <dbReference type="ChEBI" id="CHEBI:18420"/>
    </ligand>
</feature>
<evidence type="ECO:0000256" key="1">
    <source>
        <dbReference type="ARBA" id="ARBA00022741"/>
    </source>
</evidence>